<gene>
    <name evidence="3" type="ORF">EMK97_01100</name>
</gene>
<dbReference type="EMBL" id="CP034759">
    <property type="protein sequence ID" value="QBG34432.1"/>
    <property type="molecule type" value="Genomic_DNA"/>
</dbReference>
<feature type="domain" description="NADPH-dependent FMN reductase-like" evidence="2">
    <location>
        <begin position="7"/>
        <end position="143"/>
    </location>
</feature>
<evidence type="ECO:0000256" key="1">
    <source>
        <dbReference type="ARBA" id="ARBA00022643"/>
    </source>
</evidence>
<proteinExistence type="predicted"/>
<keyword evidence="1" id="KW-0288">FMN</keyword>
<keyword evidence="1" id="KW-0285">Flavoprotein</keyword>
<dbReference type="GO" id="GO:0016491">
    <property type="term" value="F:oxidoreductase activity"/>
    <property type="evidence" value="ECO:0007669"/>
    <property type="project" value="InterPro"/>
</dbReference>
<evidence type="ECO:0000259" key="2">
    <source>
        <dbReference type="Pfam" id="PF03358"/>
    </source>
</evidence>
<name>A0A4P6P506_9GAMM</name>
<accession>A0A4P6P506</accession>
<dbReference type="Pfam" id="PF03358">
    <property type="entry name" value="FMN_red"/>
    <property type="match status" value="1"/>
</dbReference>
<organism evidence="3 4">
    <name type="scientific">Litorilituus sediminis</name>
    <dbReference type="NCBI Taxonomy" id="718192"/>
    <lineage>
        <taxon>Bacteria</taxon>
        <taxon>Pseudomonadati</taxon>
        <taxon>Pseudomonadota</taxon>
        <taxon>Gammaproteobacteria</taxon>
        <taxon>Alteromonadales</taxon>
        <taxon>Colwelliaceae</taxon>
        <taxon>Litorilituus</taxon>
    </lineage>
</organism>
<dbReference type="OrthoDB" id="5563352at2"/>
<reference evidence="3 4" key="1">
    <citation type="submission" date="2018-12" db="EMBL/GenBank/DDBJ databases">
        <title>Complete genome of Litorilituus sediminis.</title>
        <authorList>
            <person name="Liu A."/>
            <person name="Rong J."/>
        </authorList>
    </citation>
    <scope>NUCLEOTIDE SEQUENCE [LARGE SCALE GENOMIC DNA]</scope>
    <source>
        <strain evidence="3 4">JCM 17549</strain>
    </source>
</reference>
<evidence type="ECO:0000313" key="3">
    <source>
        <dbReference type="EMBL" id="QBG34432.1"/>
    </source>
</evidence>
<dbReference type="InterPro" id="IPR029039">
    <property type="entry name" value="Flavoprotein-like_sf"/>
</dbReference>
<dbReference type="InterPro" id="IPR005025">
    <property type="entry name" value="FMN_Rdtase-like_dom"/>
</dbReference>
<dbReference type="KEGG" id="lsd:EMK97_01100"/>
<keyword evidence="4" id="KW-1185">Reference proteome</keyword>
<dbReference type="SUPFAM" id="SSF52218">
    <property type="entry name" value="Flavoproteins"/>
    <property type="match status" value="1"/>
</dbReference>
<dbReference type="AlphaFoldDB" id="A0A4P6P506"/>
<evidence type="ECO:0000313" key="4">
    <source>
        <dbReference type="Proteomes" id="UP000290244"/>
    </source>
</evidence>
<protein>
    <submittedName>
        <fullName evidence="3">NADPH-dependent oxidoreductase</fullName>
    </submittedName>
</protein>
<sequence>MRESKLNILLVNASQRNQANSALLARYIQKHTLLDKDNITSSILDLSDYSALLGHYGFDDEDKSQVEIEKQQVLAKLYQCDAVVFITPEWGGMIPPALVNLLLLTANGSAGGLPLGHKPAMAIGVSTSAGGSNPVTLLKAYSAKNSHLVWLPLHAIIHNVEDFLQCPWTPNEQDRLSQLQSRVNIGIESLVIYAEQLKPVRESLVALSKTHPFGQ</sequence>
<dbReference type="Gene3D" id="3.40.50.360">
    <property type="match status" value="1"/>
</dbReference>
<dbReference type="Proteomes" id="UP000290244">
    <property type="component" value="Chromosome"/>
</dbReference>